<sequence>MKIYAVAFLAAASSAVAHPQRVRKGHARHTASSTPQRRVLQKDDGPVKEDVLSLSMSFPDMPPTTPAATTVAPLGTEAPGTEDVTDDAMSMPPAETTQAPAKEDVMSMPPAKEDLTDDAMSMSMPSAPVETTEAPAKEDLTDDEMSMPSPPVETTEAPAKVDQTDDDMSMPSPPVETTEAPAKEDQTDDDMSMSVPAETTEAPLATGTTSSATETTTFSTMGVEPLPADISSMSMPDMSETDNSWDIDMSMSVGMSTDDEPQASSDDAVVDEGGPAGDDKFSSGSQGPDSVVSNVEKSRYVTTLFFCKFLSWCYDSRS</sequence>
<comment type="caution">
    <text evidence="2">The sequence shown here is derived from an EMBL/GenBank/DDBJ whole genome shotgun (WGS) entry which is preliminary data.</text>
</comment>
<proteinExistence type="predicted"/>
<dbReference type="AlphaFoldDB" id="A0ABD3NVS1"/>
<feature type="region of interest" description="Disordered" evidence="1">
    <location>
        <begin position="20"/>
        <end position="109"/>
    </location>
</feature>
<evidence type="ECO:0000313" key="3">
    <source>
        <dbReference type="Proteomes" id="UP001516023"/>
    </source>
</evidence>
<feature type="compositionally biased region" description="Low complexity" evidence="1">
    <location>
        <begin position="206"/>
        <end position="220"/>
    </location>
</feature>
<feature type="region of interest" description="Disordered" evidence="1">
    <location>
        <begin position="122"/>
        <end position="293"/>
    </location>
</feature>
<reference evidence="2 3" key="1">
    <citation type="journal article" date="2020" name="G3 (Bethesda)">
        <title>Improved Reference Genome for Cyclotella cryptica CCMP332, a Model for Cell Wall Morphogenesis, Salinity Adaptation, and Lipid Production in Diatoms (Bacillariophyta).</title>
        <authorList>
            <person name="Roberts W.R."/>
            <person name="Downey K.M."/>
            <person name="Ruck E.C."/>
            <person name="Traller J.C."/>
            <person name="Alverson A.J."/>
        </authorList>
    </citation>
    <scope>NUCLEOTIDE SEQUENCE [LARGE SCALE GENOMIC DNA]</scope>
    <source>
        <strain evidence="2 3">CCMP332</strain>
    </source>
</reference>
<feature type="compositionally biased region" description="Basic residues" evidence="1">
    <location>
        <begin position="20"/>
        <end position="29"/>
    </location>
</feature>
<accession>A0ABD3NVS1</accession>
<dbReference type="Proteomes" id="UP001516023">
    <property type="component" value="Unassembled WGS sequence"/>
</dbReference>
<evidence type="ECO:0000256" key="1">
    <source>
        <dbReference type="SAM" id="MobiDB-lite"/>
    </source>
</evidence>
<dbReference type="EMBL" id="JABMIG020000391">
    <property type="protein sequence ID" value="KAL3779369.1"/>
    <property type="molecule type" value="Genomic_DNA"/>
</dbReference>
<feature type="compositionally biased region" description="Polar residues" evidence="1">
    <location>
        <begin position="282"/>
        <end position="293"/>
    </location>
</feature>
<organism evidence="2 3">
    <name type="scientific">Cyclotella cryptica</name>
    <dbReference type="NCBI Taxonomy" id="29204"/>
    <lineage>
        <taxon>Eukaryota</taxon>
        <taxon>Sar</taxon>
        <taxon>Stramenopiles</taxon>
        <taxon>Ochrophyta</taxon>
        <taxon>Bacillariophyta</taxon>
        <taxon>Coscinodiscophyceae</taxon>
        <taxon>Thalassiosirophycidae</taxon>
        <taxon>Stephanodiscales</taxon>
        <taxon>Stephanodiscaceae</taxon>
        <taxon>Cyclotella</taxon>
    </lineage>
</organism>
<keyword evidence="3" id="KW-1185">Reference proteome</keyword>
<name>A0ABD3NVS1_9STRA</name>
<protein>
    <submittedName>
        <fullName evidence="2">Uncharacterized protein</fullName>
    </submittedName>
</protein>
<evidence type="ECO:0000313" key="2">
    <source>
        <dbReference type="EMBL" id="KAL3779369.1"/>
    </source>
</evidence>
<feature type="compositionally biased region" description="Basic and acidic residues" evidence="1">
    <location>
        <begin position="40"/>
        <end position="51"/>
    </location>
</feature>
<gene>
    <name evidence="2" type="ORF">HJC23_005229</name>
</gene>